<dbReference type="Proteomes" id="UP000612808">
    <property type="component" value="Unassembled WGS sequence"/>
</dbReference>
<dbReference type="Gene3D" id="1.10.287.1060">
    <property type="entry name" value="ESAT-6-like"/>
    <property type="match status" value="1"/>
</dbReference>
<name>A0A8J3JCM8_9ACTN</name>
<gene>
    <name evidence="1" type="ORF">Aru02nite_67600</name>
</gene>
<evidence type="ECO:0008006" key="3">
    <source>
        <dbReference type="Google" id="ProtNLM"/>
    </source>
</evidence>
<keyword evidence="2" id="KW-1185">Reference proteome</keyword>
<sequence>MLAGSTVDLSGVLGTLRDRYAEVLFAHRRAATGDPVALRAAGRTHHTQADRIDGAATDLADRTLSDDWTGPAATAYRQWAGTLGRDLAGCSTVLRRQSDVLSGAADALESAASDIDRLRGEFDRQFASLVASAGSVPVDQVGAVLTSARSLGDAYLTAAGTVSTALGRALGALAA</sequence>
<organism evidence="1 2">
    <name type="scientific">Actinocatenispora rupis</name>
    <dbReference type="NCBI Taxonomy" id="519421"/>
    <lineage>
        <taxon>Bacteria</taxon>
        <taxon>Bacillati</taxon>
        <taxon>Actinomycetota</taxon>
        <taxon>Actinomycetes</taxon>
        <taxon>Micromonosporales</taxon>
        <taxon>Micromonosporaceae</taxon>
        <taxon>Actinocatenispora</taxon>
    </lineage>
</organism>
<proteinExistence type="predicted"/>
<accession>A0A8J3JCM8</accession>
<dbReference type="AlphaFoldDB" id="A0A8J3JCM8"/>
<dbReference type="InterPro" id="IPR036689">
    <property type="entry name" value="ESAT-6-like_sf"/>
</dbReference>
<evidence type="ECO:0000313" key="1">
    <source>
        <dbReference type="EMBL" id="GID15871.1"/>
    </source>
</evidence>
<reference evidence="1" key="1">
    <citation type="submission" date="2021-01" db="EMBL/GenBank/DDBJ databases">
        <title>Whole genome shotgun sequence of Actinocatenispora rupis NBRC 107355.</title>
        <authorList>
            <person name="Komaki H."/>
            <person name="Tamura T."/>
        </authorList>
    </citation>
    <scope>NUCLEOTIDE SEQUENCE</scope>
    <source>
        <strain evidence="1">NBRC 107355</strain>
    </source>
</reference>
<comment type="caution">
    <text evidence="1">The sequence shown here is derived from an EMBL/GenBank/DDBJ whole genome shotgun (WGS) entry which is preliminary data.</text>
</comment>
<evidence type="ECO:0000313" key="2">
    <source>
        <dbReference type="Proteomes" id="UP000612808"/>
    </source>
</evidence>
<protein>
    <recommendedName>
        <fullName evidence="3">WXG100 family type VII secretion target</fullName>
    </recommendedName>
</protein>
<dbReference type="EMBL" id="BOMB01000049">
    <property type="protein sequence ID" value="GID15871.1"/>
    <property type="molecule type" value="Genomic_DNA"/>
</dbReference>
<dbReference type="SUPFAM" id="SSF140453">
    <property type="entry name" value="EsxAB dimer-like"/>
    <property type="match status" value="1"/>
</dbReference>